<name>A0ABP8ITW6_9BACT</name>
<gene>
    <name evidence="2" type="ORF">GCM10023186_00910</name>
</gene>
<dbReference type="InterPro" id="IPR027823">
    <property type="entry name" value="DUF4468"/>
</dbReference>
<dbReference type="Proteomes" id="UP001500454">
    <property type="component" value="Unassembled WGS sequence"/>
</dbReference>
<keyword evidence="3" id="KW-1185">Reference proteome</keyword>
<proteinExistence type="predicted"/>
<sequence>MNKATRRVMFTEEVPVAGASQAELQERVKAWVMALPAPPKSLITTRELDNEAMQAASAQPLSYTYSYTHNGAKRTYTATAHLHYTTKLCLQEGRYRYEVTDFVFVEPGGATSFEDYFLTGKVRPIGEGGAASFEALRKAFEAAAAKLVANLKVAMNKAGH</sequence>
<dbReference type="RefSeq" id="WP_345220365.1">
    <property type="nucleotide sequence ID" value="NZ_BAABHA010000001.1"/>
</dbReference>
<dbReference type="EMBL" id="BAABHA010000001">
    <property type="protein sequence ID" value="GAA4371943.1"/>
    <property type="molecule type" value="Genomic_DNA"/>
</dbReference>
<evidence type="ECO:0000259" key="1">
    <source>
        <dbReference type="Pfam" id="PF14730"/>
    </source>
</evidence>
<dbReference type="Pfam" id="PF14730">
    <property type="entry name" value="DUF4468"/>
    <property type="match status" value="1"/>
</dbReference>
<evidence type="ECO:0000313" key="2">
    <source>
        <dbReference type="EMBL" id="GAA4371943.1"/>
    </source>
</evidence>
<protein>
    <recommendedName>
        <fullName evidence="1">DUF4468 domain-containing protein</fullName>
    </recommendedName>
</protein>
<reference evidence="3" key="1">
    <citation type="journal article" date="2019" name="Int. J. Syst. Evol. Microbiol.">
        <title>The Global Catalogue of Microorganisms (GCM) 10K type strain sequencing project: providing services to taxonomists for standard genome sequencing and annotation.</title>
        <authorList>
            <consortium name="The Broad Institute Genomics Platform"/>
            <consortium name="The Broad Institute Genome Sequencing Center for Infectious Disease"/>
            <person name="Wu L."/>
            <person name="Ma J."/>
        </authorList>
    </citation>
    <scope>NUCLEOTIDE SEQUENCE [LARGE SCALE GENOMIC DNA]</scope>
    <source>
        <strain evidence="3">JCM 17924</strain>
    </source>
</reference>
<accession>A0ABP8ITW6</accession>
<evidence type="ECO:0000313" key="3">
    <source>
        <dbReference type="Proteomes" id="UP001500454"/>
    </source>
</evidence>
<organism evidence="2 3">
    <name type="scientific">Hymenobacter koreensis</name>
    <dbReference type="NCBI Taxonomy" id="1084523"/>
    <lineage>
        <taxon>Bacteria</taxon>
        <taxon>Pseudomonadati</taxon>
        <taxon>Bacteroidota</taxon>
        <taxon>Cytophagia</taxon>
        <taxon>Cytophagales</taxon>
        <taxon>Hymenobacteraceae</taxon>
        <taxon>Hymenobacter</taxon>
    </lineage>
</organism>
<comment type="caution">
    <text evidence="2">The sequence shown here is derived from an EMBL/GenBank/DDBJ whole genome shotgun (WGS) entry which is preliminary data.</text>
</comment>
<feature type="domain" description="DUF4468" evidence="1">
    <location>
        <begin position="10"/>
        <end position="104"/>
    </location>
</feature>
<dbReference type="Gene3D" id="3.30.530.80">
    <property type="match status" value="1"/>
</dbReference>